<dbReference type="Proteomes" id="UP001195624">
    <property type="component" value="Unassembled WGS sequence"/>
</dbReference>
<keyword evidence="2" id="KW-1185">Reference proteome</keyword>
<protein>
    <submittedName>
        <fullName evidence="1">Uncharacterized protein</fullName>
    </submittedName>
</protein>
<gene>
    <name evidence="1" type="ORF">J2125_001935</name>
</gene>
<reference evidence="2" key="2">
    <citation type="submission" date="2023-07" db="EMBL/GenBank/DDBJ databases">
        <title>Genome mining of underrepresented organisms for secondary metabolites.</title>
        <authorList>
            <person name="D'Agostino P.M."/>
        </authorList>
    </citation>
    <scope>NUCLEOTIDE SEQUENCE [LARGE SCALE GENOMIC DNA]</scope>
    <source>
        <strain evidence="2">WS4403</strain>
    </source>
</reference>
<organism evidence="1 2">
    <name type="scientific">Winslowiella toletana</name>
    <dbReference type="NCBI Taxonomy" id="92490"/>
    <lineage>
        <taxon>Bacteria</taxon>
        <taxon>Pseudomonadati</taxon>
        <taxon>Pseudomonadota</taxon>
        <taxon>Gammaproteobacteria</taxon>
        <taxon>Enterobacterales</taxon>
        <taxon>Erwiniaceae</taxon>
        <taxon>Winslowiella</taxon>
    </lineage>
</organism>
<evidence type="ECO:0000313" key="2">
    <source>
        <dbReference type="Proteomes" id="UP001195624"/>
    </source>
</evidence>
<dbReference type="RefSeq" id="WP_017799537.1">
    <property type="nucleotide sequence ID" value="NZ_JAGGMQ010000001.1"/>
</dbReference>
<sequence>MKSITNYKKLYNKDGYDRVKNPLGLSVFELLPDGLLWEYNSKKYEKKNSDKIISVLTKDGGTIAMVEAPFDRERNRALIINPDKSVKWDVTALLKNAIDYDIFSDVYYIDDLLFFFYNKNGRDFRFSFDITTGNVGKIYESY</sequence>
<name>A0ABS4P7X0_9GAMM</name>
<evidence type="ECO:0000313" key="1">
    <source>
        <dbReference type="EMBL" id="MBP2168743.1"/>
    </source>
</evidence>
<comment type="caution">
    <text evidence="1">The sequence shown here is derived from an EMBL/GenBank/DDBJ whole genome shotgun (WGS) entry which is preliminary data.</text>
</comment>
<accession>A0ABS4P7X0</accession>
<dbReference type="EMBL" id="JAGGMQ010000001">
    <property type="protein sequence ID" value="MBP2168743.1"/>
    <property type="molecule type" value="Genomic_DNA"/>
</dbReference>
<reference evidence="1 2" key="1">
    <citation type="submission" date="2021-03" db="EMBL/GenBank/DDBJ databases">
        <authorList>
            <person name="D'Agostino P."/>
            <person name="Huntemann M."/>
            <person name="Clum A."/>
            <person name="Spunde A."/>
            <person name="Palaniappan K."/>
            <person name="Ritter S."/>
            <person name="Mikhailova N."/>
            <person name="Chen I.-M."/>
            <person name="Stamatis D."/>
            <person name="Reddy T."/>
            <person name="O'Malley R."/>
            <person name="Daum C."/>
            <person name="Shapiro N."/>
            <person name="Ivanova N."/>
            <person name="Kyrpides N."/>
            <person name="Woyke T."/>
        </authorList>
    </citation>
    <scope>NUCLEOTIDE SEQUENCE [LARGE SCALE GENOMIC DNA]</scope>
    <source>
        <strain evidence="1 2">WS4403</strain>
    </source>
</reference>
<proteinExistence type="predicted"/>